<dbReference type="PROSITE" id="PS50005">
    <property type="entry name" value="TPR"/>
    <property type="match status" value="1"/>
</dbReference>
<dbReference type="GO" id="GO:0006171">
    <property type="term" value="P:cAMP biosynthetic process"/>
    <property type="evidence" value="ECO:0007669"/>
    <property type="project" value="TreeGrafter"/>
</dbReference>
<dbReference type="STRING" id="1631249.BQ8794_220150"/>
<accession>A0A1R3VB46</accession>
<dbReference type="InterPro" id="IPR019734">
    <property type="entry name" value="TPR_rpt"/>
</dbReference>
<dbReference type="Gene3D" id="1.25.40.10">
    <property type="entry name" value="Tetratricopeptide repeat domain"/>
    <property type="match status" value="2"/>
</dbReference>
<evidence type="ECO:0000313" key="4">
    <source>
        <dbReference type="EMBL" id="SIT55586.1"/>
    </source>
</evidence>
<feature type="domain" description="Guanylate cyclase" evidence="3">
    <location>
        <begin position="7"/>
        <end position="122"/>
    </location>
</feature>
<dbReference type="EMBL" id="FTPD01000015">
    <property type="protein sequence ID" value="SIT55586.1"/>
    <property type="molecule type" value="Genomic_DNA"/>
</dbReference>
<keyword evidence="2" id="KW-0472">Membrane</keyword>
<dbReference type="PANTHER" id="PTHR43081">
    <property type="entry name" value="ADENYLATE CYCLASE, TERMINAL-DIFFERENTIATION SPECIFIC-RELATED"/>
    <property type="match status" value="1"/>
</dbReference>
<gene>
    <name evidence="4" type="ORF">BQ8794_220150</name>
</gene>
<dbReference type="SUPFAM" id="SSF52964">
    <property type="entry name" value="TolB, N-terminal domain"/>
    <property type="match status" value="1"/>
</dbReference>
<feature type="repeat" description="TPR" evidence="1">
    <location>
        <begin position="531"/>
        <end position="564"/>
    </location>
</feature>
<keyword evidence="5" id="KW-1185">Reference proteome</keyword>
<dbReference type="GO" id="GO:0035556">
    <property type="term" value="P:intracellular signal transduction"/>
    <property type="evidence" value="ECO:0007669"/>
    <property type="project" value="InterPro"/>
</dbReference>
<dbReference type="GO" id="GO:0004016">
    <property type="term" value="F:adenylate cyclase activity"/>
    <property type="evidence" value="ECO:0007669"/>
    <property type="project" value="UniProtKB-ARBA"/>
</dbReference>
<dbReference type="Pfam" id="PF14559">
    <property type="entry name" value="TPR_19"/>
    <property type="match status" value="2"/>
</dbReference>
<dbReference type="AlphaFoldDB" id="A0A1R3VB46"/>
<dbReference type="Gene3D" id="3.40.50.10070">
    <property type="entry name" value="TolB, N-terminal domain"/>
    <property type="match status" value="1"/>
</dbReference>
<dbReference type="PROSITE" id="PS50125">
    <property type="entry name" value="GUANYLATE_CYCLASE_2"/>
    <property type="match status" value="1"/>
</dbReference>
<evidence type="ECO:0000259" key="3">
    <source>
        <dbReference type="PROSITE" id="PS50125"/>
    </source>
</evidence>
<dbReference type="InterPro" id="IPR001054">
    <property type="entry name" value="A/G_cyclase"/>
</dbReference>
<evidence type="ECO:0000256" key="2">
    <source>
        <dbReference type="SAM" id="Phobius"/>
    </source>
</evidence>
<dbReference type="Pfam" id="PF13646">
    <property type="entry name" value="HEAT_2"/>
    <property type="match status" value="1"/>
</dbReference>
<dbReference type="InterPro" id="IPR011989">
    <property type="entry name" value="ARM-like"/>
</dbReference>
<keyword evidence="2" id="KW-1133">Transmembrane helix</keyword>
<keyword evidence="2" id="KW-0812">Transmembrane</keyword>
<dbReference type="InterPro" id="IPR029787">
    <property type="entry name" value="Nucleotide_cyclase"/>
</dbReference>
<dbReference type="SUPFAM" id="SSF55073">
    <property type="entry name" value="Nucleotide cyclase"/>
    <property type="match status" value="1"/>
</dbReference>
<dbReference type="InterPro" id="IPR011990">
    <property type="entry name" value="TPR-like_helical_dom_sf"/>
</dbReference>
<reference evidence="5" key="1">
    <citation type="submission" date="2017-01" db="EMBL/GenBank/DDBJ databases">
        <authorList>
            <person name="Brunel B."/>
        </authorList>
    </citation>
    <scope>NUCLEOTIDE SEQUENCE [LARGE SCALE GENOMIC DNA]</scope>
</reference>
<dbReference type="Gene3D" id="3.30.70.1230">
    <property type="entry name" value="Nucleotide cyclase"/>
    <property type="match status" value="1"/>
</dbReference>
<dbReference type="Pfam" id="PF00211">
    <property type="entry name" value="Guanylate_cyc"/>
    <property type="match status" value="1"/>
</dbReference>
<dbReference type="PANTHER" id="PTHR43081:SF19">
    <property type="entry name" value="PH-SENSITIVE ADENYLATE CYCLASE RV1264"/>
    <property type="match status" value="1"/>
</dbReference>
<dbReference type="InterPro" id="IPR016024">
    <property type="entry name" value="ARM-type_fold"/>
</dbReference>
<dbReference type="RefSeq" id="WP_077378120.1">
    <property type="nucleotide sequence ID" value="NZ_FTPD01000015.1"/>
</dbReference>
<name>A0A1R3VB46_9HYPH</name>
<evidence type="ECO:0000313" key="5">
    <source>
        <dbReference type="Proteomes" id="UP000188388"/>
    </source>
</evidence>
<organism evidence="4 5">
    <name type="scientific">Mesorhizobium prunaredense</name>
    <dbReference type="NCBI Taxonomy" id="1631249"/>
    <lineage>
        <taxon>Bacteria</taxon>
        <taxon>Pseudomonadati</taxon>
        <taxon>Pseudomonadota</taxon>
        <taxon>Alphaproteobacteria</taxon>
        <taxon>Hyphomicrobiales</taxon>
        <taxon>Phyllobacteriaceae</taxon>
        <taxon>Mesorhizobium</taxon>
    </lineage>
</organism>
<keyword evidence="1" id="KW-0802">TPR repeat</keyword>
<feature type="transmembrane region" description="Helical" evidence="2">
    <location>
        <begin position="192"/>
        <end position="212"/>
    </location>
</feature>
<dbReference type="SUPFAM" id="SSF48371">
    <property type="entry name" value="ARM repeat"/>
    <property type="match status" value="1"/>
</dbReference>
<dbReference type="InterPro" id="IPR050697">
    <property type="entry name" value="Adenylyl/Guanylyl_Cyclase_3/4"/>
</dbReference>
<dbReference type="CDD" id="cd07302">
    <property type="entry name" value="CHD"/>
    <property type="match status" value="1"/>
</dbReference>
<evidence type="ECO:0000256" key="1">
    <source>
        <dbReference type="PROSITE-ProRule" id="PRU00339"/>
    </source>
</evidence>
<dbReference type="SMART" id="SM00028">
    <property type="entry name" value="TPR"/>
    <property type="match status" value="3"/>
</dbReference>
<proteinExistence type="predicted"/>
<dbReference type="Gene3D" id="1.25.10.10">
    <property type="entry name" value="Leucine-rich Repeat Variant"/>
    <property type="match status" value="1"/>
</dbReference>
<dbReference type="Proteomes" id="UP000188388">
    <property type="component" value="Unassembled WGS sequence"/>
</dbReference>
<sequence>MERRLAAILAADIVGYSRLMEADEADTLARLKSTRENLINPKIAAHKGRIVKLMGDGALIEFSSVVDAVGCAVEIQRTMAECNAELPKEKQLEFRIGVNLGDVIVEGQDIYGDGVNVAARLEGLAEPGGVLISGTAFDQVERKLDFEFEFLGEQKLKNIEKPVRLYRVGPRARAASGTVPAKRKRHIEWRRLTVAATALILIAGGVALWKVVGDGSGPPVEVASRERMALPLPDKPSVAVLPFTNMSDEAGQEAFTDGMTDDLITDLSKVSGLFVIARNSTFVYRGKPVKISQVAEELGVRYVLEGSVRRAGEQVRVNAQLIDALTGGHVWADRFDGNVADIFAVQDVFVAKIVEALKVNLTTTEKTEIARAKPDNIAAKEAFEEGWSLYLRYNAKDTAAAITSLKKATELDPEYGRAYAALALAYFRVVESLWGKELGRDEPYFWWGAHDYVELAKKYPTSLSYTVEASRDAYEGRTEDARRNAGRAIALDPNDPEAHIATAWALTISGEPAEALNFVATAMRLNPNYPSHYVLARGLALFAMGDLKQAAEVFGEGVRRNPDATALFLPLSSVLAQLGRREEARQMLEKFRPGIGQKGLENIPDTLHLSFKSDYEHASVRERLNDGVRIAALPLDVTVTSLEAELETGNPLSQLYATRRLGWFGPAAAQAVPTLVEALKVEHLRREAIEALGKIGPPARAAIPALVALQNEALVGIYAKDALSRIRDN</sequence>
<dbReference type="SUPFAM" id="SSF48452">
    <property type="entry name" value="TPR-like"/>
    <property type="match status" value="1"/>
</dbReference>
<protein>
    <submittedName>
        <fullName evidence="4">Adenylate class-3/4/guanylyl cyclase</fullName>
    </submittedName>
</protein>